<reference evidence="1" key="1">
    <citation type="submission" date="2019-11" db="EMBL/GenBank/DDBJ databases">
        <title>Nori genome reveals adaptations in red seaweeds to the harsh intertidal environment.</title>
        <authorList>
            <person name="Wang D."/>
            <person name="Mao Y."/>
        </authorList>
    </citation>
    <scope>NUCLEOTIDE SEQUENCE</scope>
    <source>
        <tissue evidence="1">Gametophyte</tissue>
    </source>
</reference>
<sequence length="221" mass="22065">MDAIAAAVGPTLDAAAAAARPTLDAAAAAVRPALHAAAAAIRPALSALPPPATVYVNASRMAALPGWAVLAAAVVAGATPRPRGVAAHLVLPVIAGLAATYVVCMVAAQMVDALPPTDLSTLDELRTAFGSSDWLLTAGWVHYLCFDLLVGLGVMLDAGRRRAGRGGVAWRVGLLVCLALILALGPAGALLYGLFRTVVGREPEEGGGAPAAAAAGNVKED</sequence>
<organism evidence="1 2">
    <name type="scientific">Pyropia yezoensis</name>
    <name type="common">Susabi-nori</name>
    <name type="synonym">Porphyra yezoensis</name>
    <dbReference type="NCBI Taxonomy" id="2788"/>
    <lineage>
        <taxon>Eukaryota</taxon>
        <taxon>Rhodophyta</taxon>
        <taxon>Bangiophyceae</taxon>
        <taxon>Bangiales</taxon>
        <taxon>Bangiaceae</taxon>
        <taxon>Pyropia</taxon>
    </lineage>
</organism>
<dbReference type="Proteomes" id="UP000798662">
    <property type="component" value="Chromosome 1"/>
</dbReference>
<evidence type="ECO:0000313" key="2">
    <source>
        <dbReference type="Proteomes" id="UP000798662"/>
    </source>
</evidence>
<evidence type="ECO:0000313" key="1">
    <source>
        <dbReference type="EMBL" id="KAK1857725.1"/>
    </source>
</evidence>
<proteinExistence type="predicted"/>
<name>A0ACC3BIH9_PYRYE</name>
<keyword evidence="2" id="KW-1185">Reference proteome</keyword>
<accession>A0ACC3BIH9</accession>
<dbReference type="EMBL" id="CM020618">
    <property type="protein sequence ID" value="KAK1857725.1"/>
    <property type="molecule type" value="Genomic_DNA"/>
</dbReference>
<gene>
    <name evidence="1" type="ORF">I4F81_000340</name>
</gene>
<comment type="caution">
    <text evidence="1">The sequence shown here is derived from an EMBL/GenBank/DDBJ whole genome shotgun (WGS) entry which is preliminary data.</text>
</comment>
<protein>
    <submittedName>
        <fullName evidence="1">Uncharacterized protein</fullName>
    </submittedName>
</protein>